<dbReference type="AlphaFoldDB" id="A0AAV7RQK0"/>
<reference evidence="1" key="1">
    <citation type="journal article" date="2022" name="bioRxiv">
        <title>Sequencing and chromosome-scale assembly of the giantPleurodeles waltlgenome.</title>
        <authorList>
            <person name="Brown T."/>
            <person name="Elewa A."/>
            <person name="Iarovenko S."/>
            <person name="Subramanian E."/>
            <person name="Araus A.J."/>
            <person name="Petzold A."/>
            <person name="Susuki M."/>
            <person name="Suzuki K.-i.T."/>
            <person name="Hayashi T."/>
            <person name="Toyoda A."/>
            <person name="Oliveira C."/>
            <person name="Osipova E."/>
            <person name="Leigh N.D."/>
            <person name="Simon A."/>
            <person name="Yun M.H."/>
        </authorList>
    </citation>
    <scope>NUCLEOTIDE SEQUENCE</scope>
    <source>
        <strain evidence="1">20211129_DDA</strain>
        <tissue evidence="1">Liver</tissue>
    </source>
</reference>
<evidence type="ECO:0000313" key="1">
    <source>
        <dbReference type="EMBL" id="KAJ1153110.1"/>
    </source>
</evidence>
<evidence type="ECO:0008006" key="3">
    <source>
        <dbReference type="Google" id="ProtNLM"/>
    </source>
</evidence>
<comment type="caution">
    <text evidence="1">The sequence shown here is derived from an EMBL/GenBank/DDBJ whole genome shotgun (WGS) entry which is preliminary data.</text>
</comment>
<organism evidence="1 2">
    <name type="scientific">Pleurodeles waltl</name>
    <name type="common">Iberian ribbed newt</name>
    <dbReference type="NCBI Taxonomy" id="8319"/>
    <lineage>
        <taxon>Eukaryota</taxon>
        <taxon>Metazoa</taxon>
        <taxon>Chordata</taxon>
        <taxon>Craniata</taxon>
        <taxon>Vertebrata</taxon>
        <taxon>Euteleostomi</taxon>
        <taxon>Amphibia</taxon>
        <taxon>Batrachia</taxon>
        <taxon>Caudata</taxon>
        <taxon>Salamandroidea</taxon>
        <taxon>Salamandridae</taxon>
        <taxon>Pleurodelinae</taxon>
        <taxon>Pleurodeles</taxon>
    </lineage>
</organism>
<protein>
    <recommendedName>
        <fullName evidence="3">Secreted protein</fullName>
    </recommendedName>
</protein>
<sequence length="82" mass="9214">MVAGTWSTPLRTILLCAWGRCRLGSWQKKLEVWRKGEQLLSDGSTSRATRTDDDFRNLGWVGPTSLATTRRPSCSSNSQFHS</sequence>
<accession>A0AAV7RQK0</accession>
<evidence type="ECO:0000313" key="2">
    <source>
        <dbReference type="Proteomes" id="UP001066276"/>
    </source>
</evidence>
<keyword evidence="2" id="KW-1185">Reference proteome</keyword>
<name>A0AAV7RQK0_PLEWA</name>
<dbReference type="EMBL" id="JANPWB010000009">
    <property type="protein sequence ID" value="KAJ1153110.1"/>
    <property type="molecule type" value="Genomic_DNA"/>
</dbReference>
<gene>
    <name evidence="1" type="ORF">NDU88_005876</name>
</gene>
<proteinExistence type="predicted"/>
<dbReference type="Proteomes" id="UP001066276">
    <property type="component" value="Chromosome 5"/>
</dbReference>